<evidence type="ECO:0000256" key="1">
    <source>
        <dbReference type="SAM" id="MobiDB-lite"/>
    </source>
</evidence>
<dbReference type="Proteomes" id="UP001497457">
    <property type="component" value="Chromosome 7b"/>
</dbReference>
<evidence type="ECO:0000313" key="2">
    <source>
        <dbReference type="EMBL" id="CAL5084321.1"/>
    </source>
</evidence>
<sequence length="130" mass="14249">MSRQREREAISNERDRIIEGLDADPRAAERRCARMSERDREEVRGLRLAFAGLKRACRSRRVPPGRPGRRITFRLEGGKLVREAEDGEREEEVPANEAVGESSSSAAAAAASGSEDDLCSAFGSAASARF</sequence>
<feature type="compositionally biased region" description="Low complexity" evidence="1">
    <location>
        <begin position="100"/>
        <end position="112"/>
    </location>
</feature>
<dbReference type="AlphaFoldDB" id="A0ABC9G0M1"/>
<organism evidence="2 3">
    <name type="scientific">Urochloa decumbens</name>
    <dbReference type="NCBI Taxonomy" id="240449"/>
    <lineage>
        <taxon>Eukaryota</taxon>
        <taxon>Viridiplantae</taxon>
        <taxon>Streptophyta</taxon>
        <taxon>Embryophyta</taxon>
        <taxon>Tracheophyta</taxon>
        <taxon>Spermatophyta</taxon>
        <taxon>Magnoliopsida</taxon>
        <taxon>Liliopsida</taxon>
        <taxon>Poales</taxon>
        <taxon>Poaceae</taxon>
        <taxon>PACMAD clade</taxon>
        <taxon>Panicoideae</taxon>
        <taxon>Panicodae</taxon>
        <taxon>Paniceae</taxon>
        <taxon>Melinidinae</taxon>
        <taxon>Urochloa</taxon>
    </lineage>
</organism>
<protein>
    <submittedName>
        <fullName evidence="2">Uncharacterized protein</fullName>
    </submittedName>
</protein>
<accession>A0ABC9G0M1</accession>
<dbReference type="EMBL" id="OZ075117">
    <property type="protein sequence ID" value="CAL5084321.1"/>
    <property type="molecule type" value="Genomic_DNA"/>
</dbReference>
<feature type="compositionally biased region" description="Acidic residues" evidence="1">
    <location>
        <begin position="85"/>
        <end position="94"/>
    </location>
</feature>
<feature type="region of interest" description="Disordered" evidence="1">
    <location>
        <begin position="81"/>
        <end position="112"/>
    </location>
</feature>
<reference evidence="3" key="1">
    <citation type="submission" date="2024-06" db="EMBL/GenBank/DDBJ databases">
        <authorList>
            <person name="Ryan C."/>
        </authorList>
    </citation>
    <scope>NUCLEOTIDE SEQUENCE [LARGE SCALE GENOMIC DNA]</scope>
</reference>
<evidence type="ECO:0000313" key="3">
    <source>
        <dbReference type="Proteomes" id="UP001497457"/>
    </source>
</evidence>
<keyword evidence="3" id="KW-1185">Reference proteome</keyword>
<gene>
    <name evidence="2" type="ORF">URODEC1_LOCUS110489</name>
</gene>
<name>A0ABC9G0M1_9POAL</name>
<reference evidence="2 3" key="2">
    <citation type="submission" date="2024-10" db="EMBL/GenBank/DDBJ databases">
        <authorList>
            <person name="Ryan C."/>
        </authorList>
    </citation>
    <scope>NUCLEOTIDE SEQUENCE [LARGE SCALE GENOMIC DNA]</scope>
</reference>
<proteinExistence type="predicted"/>